<name>A0A0B6XZT8_9EUPU</name>
<organism evidence="1">
    <name type="scientific">Arion vulgaris</name>
    <dbReference type="NCBI Taxonomy" id="1028688"/>
    <lineage>
        <taxon>Eukaryota</taxon>
        <taxon>Metazoa</taxon>
        <taxon>Spiralia</taxon>
        <taxon>Lophotrochozoa</taxon>
        <taxon>Mollusca</taxon>
        <taxon>Gastropoda</taxon>
        <taxon>Heterobranchia</taxon>
        <taxon>Euthyneura</taxon>
        <taxon>Panpulmonata</taxon>
        <taxon>Eupulmonata</taxon>
        <taxon>Stylommatophora</taxon>
        <taxon>Helicina</taxon>
        <taxon>Arionoidea</taxon>
        <taxon>Arionidae</taxon>
        <taxon>Arion</taxon>
    </lineage>
</organism>
<gene>
    <name evidence="1" type="primary">ORF8204</name>
</gene>
<evidence type="ECO:0000313" key="1">
    <source>
        <dbReference type="EMBL" id="CEK49572.1"/>
    </source>
</evidence>
<dbReference type="AlphaFoldDB" id="A0A0B6XZT8"/>
<proteinExistence type="predicted"/>
<accession>A0A0B6XZT8</accession>
<feature type="non-terminal residue" evidence="1">
    <location>
        <position position="52"/>
    </location>
</feature>
<dbReference type="EMBL" id="HACG01002707">
    <property type="protein sequence ID" value="CEK49572.1"/>
    <property type="molecule type" value="Transcribed_RNA"/>
</dbReference>
<sequence>MSFSMYAEKLGCLRIHYRPQTGARIGLPYSSRRRDLAGTVKVLFSVLIPCHQ</sequence>
<reference evidence="1" key="1">
    <citation type="submission" date="2014-12" db="EMBL/GenBank/DDBJ databases">
        <title>Insight into the proteome of Arion vulgaris.</title>
        <authorList>
            <person name="Aradska J."/>
            <person name="Bulat T."/>
            <person name="Smidak R."/>
            <person name="Sarate P."/>
            <person name="Gangsoo J."/>
            <person name="Sialana F."/>
            <person name="Bilban M."/>
            <person name="Lubec G."/>
        </authorList>
    </citation>
    <scope>NUCLEOTIDE SEQUENCE</scope>
    <source>
        <tissue evidence="1">Skin</tissue>
    </source>
</reference>
<protein>
    <submittedName>
        <fullName evidence="1">Uncharacterized protein</fullName>
    </submittedName>
</protein>